<evidence type="ECO:0000256" key="6">
    <source>
        <dbReference type="PIRSR" id="PIRSR600246-2"/>
    </source>
</evidence>
<dbReference type="KEGG" id="vei:Veis_3898"/>
<dbReference type="SUPFAM" id="SSF56235">
    <property type="entry name" value="N-terminal nucleophile aminohydrolases (Ntn hydrolases)"/>
    <property type="match status" value="1"/>
</dbReference>
<gene>
    <name evidence="8" type="ordered locus">Veis_3898</name>
</gene>
<keyword evidence="3" id="KW-0068">Autocatalytic cleavage</keyword>
<keyword evidence="1" id="KW-0645">Protease</keyword>
<dbReference type="AlphaFoldDB" id="A1WPP8"/>
<evidence type="ECO:0000256" key="7">
    <source>
        <dbReference type="PIRSR" id="PIRSR600246-3"/>
    </source>
</evidence>
<proteinExistence type="predicted"/>
<dbReference type="PANTHER" id="PTHR10188">
    <property type="entry name" value="L-ASPARAGINASE"/>
    <property type="match status" value="1"/>
</dbReference>
<dbReference type="PANTHER" id="PTHR10188:SF6">
    <property type="entry name" value="N(4)-(BETA-N-ACETYLGLUCOSAMINYL)-L-ASPARAGINASE"/>
    <property type="match status" value="1"/>
</dbReference>
<evidence type="ECO:0000256" key="4">
    <source>
        <dbReference type="ARBA" id="ARBA00069124"/>
    </source>
</evidence>
<dbReference type="eggNOG" id="COG1446">
    <property type="taxonomic scope" value="Bacteria"/>
</dbReference>
<dbReference type="Gene3D" id="3.60.20.30">
    <property type="entry name" value="(Glycosyl)asparaginase"/>
    <property type="match status" value="1"/>
</dbReference>
<feature type="active site" description="Nucleophile" evidence="5">
    <location>
        <position position="206"/>
    </location>
</feature>
<dbReference type="Pfam" id="PF01112">
    <property type="entry name" value="Asparaginase_2"/>
    <property type="match status" value="1"/>
</dbReference>
<evidence type="ECO:0000256" key="2">
    <source>
        <dbReference type="ARBA" id="ARBA00022801"/>
    </source>
</evidence>
<dbReference type="GO" id="GO:0008233">
    <property type="term" value="F:peptidase activity"/>
    <property type="evidence" value="ECO:0007669"/>
    <property type="project" value="UniProtKB-KW"/>
</dbReference>
<evidence type="ECO:0000313" key="8">
    <source>
        <dbReference type="EMBL" id="ABM59605.1"/>
    </source>
</evidence>
<evidence type="ECO:0000256" key="5">
    <source>
        <dbReference type="PIRSR" id="PIRSR600246-1"/>
    </source>
</evidence>
<keyword evidence="2" id="KW-0378">Hydrolase</keyword>
<name>A1WPP8_VEREI</name>
<accession>A1WPP8</accession>
<evidence type="ECO:0000313" key="9">
    <source>
        <dbReference type="Proteomes" id="UP000000374"/>
    </source>
</evidence>
<protein>
    <recommendedName>
        <fullName evidence="4">Isoaspartyl peptidase</fullName>
    </recommendedName>
</protein>
<evidence type="ECO:0000256" key="1">
    <source>
        <dbReference type="ARBA" id="ARBA00022670"/>
    </source>
</evidence>
<dbReference type="Proteomes" id="UP000000374">
    <property type="component" value="Chromosome"/>
</dbReference>
<feature type="binding site" evidence="6">
    <location>
        <begin position="234"/>
        <end position="237"/>
    </location>
    <ligand>
        <name>substrate</name>
    </ligand>
</feature>
<sequence>MRSTMPRQPVIAIHGGAGTIAKSGMTAAKERAYQQALGEILLAGQRALAEGASALDAVTVAVTLLEDCVLFNAGRGAVFTCDATHELDASIMDGTGLAAGAVACVKRVRNPILAARAVMEHSGHVLMVGDGADAFAQRHGVAMVEPGYFSTPQRLHQLHKTKEQGGMRLFLDHDGASHFAAANAQTAWMAGTPDAAPIDPDTKFGTVGAVACDVHGHVAAATSTGGLTNKAVGRVGDTPIIGAGCYAANTSCAVSCTGTGEAFIKIAAAHDVAALMEYRALSLADAADCVVQDKLVRLGGRGGLVAVDARGNVVLPFNTEGMYRGYARVGQAPMTAIYA</sequence>
<dbReference type="FunFam" id="3.60.20.30:FF:000001">
    <property type="entry name" value="Isoaspartyl peptidase/L-asparaginase"/>
    <property type="match status" value="1"/>
</dbReference>
<reference evidence="9" key="1">
    <citation type="submission" date="2006-12" db="EMBL/GenBank/DDBJ databases">
        <title>Complete sequence of chromosome 1 of Verminephrobacter eiseniae EF01-2.</title>
        <authorList>
            <person name="Copeland A."/>
            <person name="Lucas S."/>
            <person name="Lapidus A."/>
            <person name="Barry K."/>
            <person name="Detter J.C."/>
            <person name="Glavina del Rio T."/>
            <person name="Dalin E."/>
            <person name="Tice H."/>
            <person name="Pitluck S."/>
            <person name="Chertkov O."/>
            <person name="Brettin T."/>
            <person name="Bruce D."/>
            <person name="Han C."/>
            <person name="Tapia R."/>
            <person name="Gilna P."/>
            <person name="Schmutz J."/>
            <person name="Larimer F."/>
            <person name="Land M."/>
            <person name="Hauser L."/>
            <person name="Kyrpides N."/>
            <person name="Kim E."/>
            <person name="Stahl D."/>
            <person name="Richardson P."/>
        </authorList>
    </citation>
    <scope>NUCLEOTIDE SEQUENCE [LARGE SCALE GENOMIC DNA]</scope>
    <source>
        <strain evidence="9">EF01-2</strain>
    </source>
</reference>
<dbReference type="InterPro" id="IPR000246">
    <property type="entry name" value="Peptidase_T2"/>
</dbReference>
<dbReference type="GO" id="GO:0016811">
    <property type="term" value="F:hydrolase activity, acting on carbon-nitrogen (but not peptide) bonds, in linear amides"/>
    <property type="evidence" value="ECO:0007669"/>
    <property type="project" value="UniProtKB-ARBA"/>
</dbReference>
<dbReference type="EMBL" id="CP000542">
    <property type="protein sequence ID" value="ABM59605.1"/>
    <property type="molecule type" value="Genomic_DNA"/>
</dbReference>
<dbReference type="STRING" id="391735.Veis_3898"/>
<feature type="site" description="Cleavage; by autolysis" evidence="7">
    <location>
        <begin position="205"/>
        <end position="206"/>
    </location>
</feature>
<dbReference type="GO" id="GO:0006508">
    <property type="term" value="P:proteolysis"/>
    <property type="evidence" value="ECO:0007669"/>
    <property type="project" value="UniProtKB-KW"/>
</dbReference>
<dbReference type="CDD" id="cd04701">
    <property type="entry name" value="Asparaginase_2"/>
    <property type="match status" value="1"/>
</dbReference>
<organism evidence="8 9">
    <name type="scientific">Verminephrobacter eiseniae (strain EF01-2)</name>
    <dbReference type="NCBI Taxonomy" id="391735"/>
    <lineage>
        <taxon>Bacteria</taxon>
        <taxon>Pseudomonadati</taxon>
        <taxon>Pseudomonadota</taxon>
        <taxon>Betaproteobacteria</taxon>
        <taxon>Burkholderiales</taxon>
        <taxon>Comamonadaceae</taxon>
        <taxon>Verminephrobacter</taxon>
    </lineage>
</organism>
<dbReference type="HOGENOM" id="CLU_021603_1_0_4"/>
<feature type="binding site" evidence="6">
    <location>
        <begin position="257"/>
        <end position="260"/>
    </location>
    <ligand>
        <name>substrate</name>
    </ligand>
</feature>
<keyword evidence="9" id="KW-1185">Reference proteome</keyword>
<evidence type="ECO:0000256" key="3">
    <source>
        <dbReference type="ARBA" id="ARBA00022813"/>
    </source>
</evidence>
<dbReference type="InterPro" id="IPR029055">
    <property type="entry name" value="Ntn_hydrolases_N"/>
</dbReference>